<dbReference type="RefSeq" id="WP_345929026.1">
    <property type="nucleotide sequence ID" value="NZ_JBDIVF010000008.1"/>
</dbReference>
<dbReference type="PROSITE" id="PS52015">
    <property type="entry name" value="TONB_CTD"/>
    <property type="match status" value="1"/>
</dbReference>
<comment type="subcellular location">
    <subcellularLocation>
        <location evidence="1">Membrane</location>
        <topology evidence="1">Single-pass membrane protein</topology>
    </subcellularLocation>
</comment>
<evidence type="ECO:0000256" key="3">
    <source>
        <dbReference type="ARBA" id="ARBA00022989"/>
    </source>
</evidence>
<evidence type="ECO:0000256" key="4">
    <source>
        <dbReference type="ARBA" id="ARBA00023136"/>
    </source>
</evidence>
<dbReference type="PROSITE" id="PS51257">
    <property type="entry name" value="PROKAR_LIPOPROTEIN"/>
    <property type="match status" value="1"/>
</dbReference>
<dbReference type="SUPFAM" id="SSF74653">
    <property type="entry name" value="TolA/TonB C-terminal domain"/>
    <property type="match status" value="1"/>
</dbReference>
<evidence type="ECO:0000313" key="8">
    <source>
        <dbReference type="Proteomes" id="UP001548590"/>
    </source>
</evidence>
<proteinExistence type="predicted"/>
<protein>
    <submittedName>
        <fullName evidence="7">TonB family protein</fullName>
    </submittedName>
</protein>
<accession>A0ABV2CR76</accession>
<dbReference type="Proteomes" id="UP001548590">
    <property type="component" value="Unassembled WGS sequence"/>
</dbReference>
<dbReference type="InterPro" id="IPR006260">
    <property type="entry name" value="TonB/TolA_C"/>
</dbReference>
<keyword evidence="4" id="KW-0472">Membrane</keyword>
<name>A0ABV2CR76_9RHOO</name>
<reference evidence="7 8" key="1">
    <citation type="submission" date="2024-07" db="EMBL/GenBank/DDBJ databases">
        <title>Uliginosibacterium paludis KCTC:42655.</title>
        <authorList>
            <person name="Kim M.K."/>
        </authorList>
    </citation>
    <scope>NUCLEOTIDE SEQUENCE [LARGE SCALE GENOMIC DNA]</scope>
    <source>
        <strain evidence="7 8">KCTC 42655</strain>
    </source>
</reference>
<organism evidence="7 8">
    <name type="scientific">Uliginosibacterium paludis</name>
    <dbReference type="NCBI Taxonomy" id="1615952"/>
    <lineage>
        <taxon>Bacteria</taxon>
        <taxon>Pseudomonadati</taxon>
        <taxon>Pseudomonadota</taxon>
        <taxon>Betaproteobacteria</taxon>
        <taxon>Rhodocyclales</taxon>
        <taxon>Zoogloeaceae</taxon>
        <taxon>Uliginosibacterium</taxon>
    </lineage>
</organism>
<feature type="compositionally biased region" description="Low complexity" evidence="5">
    <location>
        <begin position="34"/>
        <end position="48"/>
    </location>
</feature>
<dbReference type="Pfam" id="PF13103">
    <property type="entry name" value="TonB_2"/>
    <property type="match status" value="1"/>
</dbReference>
<feature type="region of interest" description="Disordered" evidence="5">
    <location>
        <begin position="30"/>
        <end position="52"/>
    </location>
</feature>
<dbReference type="EMBL" id="JBEWLZ010000005">
    <property type="protein sequence ID" value="MET1490423.1"/>
    <property type="molecule type" value="Genomic_DNA"/>
</dbReference>
<keyword evidence="8" id="KW-1185">Reference proteome</keyword>
<evidence type="ECO:0000256" key="2">
    <source>
        <dbReference type="ARBA" id="ARBA00022692"/>
    </source>
</evidence>
<evidence type="ECO:0000259" key="6">
    <source>
        <dbReference type="PROSITE" id="PS52015"/>
    </source>
</evidence>
<evidence type="ECO:0000256" key="1">
    <source>
        <dbReference type="ARBA" id="ARBA00004167"/>
    </source>
</evidence>
<evidence type="ECO:0000313" key="7">
    <source>
        <dbReference type="EMBL" id="MET1490423.1"/>
    </source>
</evidence>
<evidence type="ECO:0000256" key="5">
    <source>
        <dbReference type="SAM" id="MobiDB-lite"/>
    </source>
</evidence>
<keyword evidence="3" id="KW-1133">Transmembrane helix</keyword>
<comment type="caution">
    <text evidence="7">The sequence shown here is derived from an EMBL/GenBank/DDBJ whole genome shotgun (WGS) entry which is preliminary data.</text>
</comment>
<keyword evidence="2" id="KW-0812">Transmembrane</keyword>
<gene>
    <name evidence="7" type="ORF">ABVT11_11360</name>
</gene>
<sequence>MNGRSLWLSAGTILLAGGCAYFQPLPEEGEGPVRRPAATARTTPAPAASEPAETLDPRFVRPSFTVLEYHEAASGADIVRAISDRVRRNIRLPRGSKFPPHAEVTIETMLSPRGYVMSPRVARSSGYKALDQAVMDALRRAQPLPVTPAMREKDASELLRLRFRPAQK</sequence>
<dbReference type="InterPro" id="IPR037682">
    <property type="entry name" value="TonB_C"/>
</dbReference>
<dbReference type="NCBIfam" id="TIGR01352">
    <property type="entry name" value="tonB_Cterm"/>
    <property type="match status" value="1"/>
</dbReference>
<feature type="domain" description="TonB C-terminal" evidence="6">
    <location>
        <begin position="76"/>
        <end position="168"/>
    </location>
</feature>
<dbReference type="Gene3D" id="3.30.1150.10">
    <property type="match status" value="1"/>
</dbReference>